<dbReference type="SUPFAM" id="SSF53383">
    <property type="entry name" value="PLP-dependent transferases"/>
    <property type="match status" value="1"/>
</dbReference>
<evidence type="ECO:0000313" key="8">
    <source>
        <dbReference type="EMBL" id="SPF49383.1"/>
    </source>
</evidence>
<evidence type="ECO:0000256" key="4">
    <source>
        <dbReference type="ARBA" id="ARBA00022898"/>
    </source>
</evidence>
<dbReference type="CDD" id="cd06450">
    <property type="entry name" value="DOPA_deC_like"/>
    <property type="match status" value="1"/>
</dbReference>
<dbReference type="FunFam" id="3.40.640.10:FF:000025">
    <property type="entry name" value="Histidine decarboxylase"/>
    <property type="match status" value="1"/>
</dbReference>
<comment type="cofactor">
    <cofactor evidence="1 6 7">
        <name>pyridoxal 5'-phosphate</name>
        <dbReference type="ChEBI" id="CHEBI:597326"/>
    </cofactor>
</comment>
<evidence type="ECO:0000256" key="2">
    <source>
        <dbReference type="ARBA" id="ARBA00009533"/>
    </source>
</evidence>
<name>A0A2U3LBT8_9BACT</name>
<gene>
    <name evidence="8" type="ORF">SBA1_900016</name>
</gene>
<dbReference type="GO" id="GO:0005737">
    <property type="term" value="C:cytoplasm"/>
    <property type="evidence" value="ECO:0007669"/>
    <property type="project" value="TreeGrafter"/>
</dbReference>
<evidence type="ECO:0000313" key="9">
    <source>
        <dbReference type="Proteomes" id="UP000238701"/>
    </source>
</evidence>
<dbReference type="InterPro" id="IPR015422">
    <property type="entry name" value="PyrdxlP-dep_Trfase_small"/>
</dbReference>
<dbReference type="GO" id="GO:0016831">
    <property type="term" value="F:carboxy-lyase activity"/>
    <property type="evidence" value="ECO:0007669"/>
    <property type="project" value="UniProtKB-KW"/>
</dbReference>
<evidence type="ECO:0000256" key="5">
    <source>
        <dbReference type="ARBA" id="ARBA00023239"/>
    </source>
</evidence>
<feature type="modified residue" description="N6-(pyridoxal phosphate)lysine" evidence="6">
    <location>
        <position position="306"/>
    </location>
</feature>
<evidence type="ECO:0000256" key="6">
    <source>
        <dbReference type="PIRSR" id="PIRSR602129-50"/>
    </source>
</evidence>
<keyword evidence="5 7" id="KW-0456">Lyase</keyword>
<evidence type="ECO:0000256" key="1">
    <source>
        <dbReference type="ARBA" id="ARBA00001933"/>
    </source>
</evidence>
<reference evidence="9" key="1">
    <citation type="submission" date="2018-02" db="EMBL/GenBank/DDBJ databases">
        <authorList>
            <person name="Hausmann B."/>
        </authorList>
    </citation>
    <scope>NUCLEOTIDE SEQUENCE [LARGE SCALE GENOMIC DNA]</scope>
    <source>
        <strain evidence="9">Peat soil MAG SbA1</strain>
    </source>
</reference>
<dbReference type="Proteomes" id="UP000238701">
    <property type="component" value="Unassembled WGS sequence"/>
</dbReference>
<dbReference type="Pfam" id="PF00282">
    <property type="entry name" value="Pyridoxal_deC"/>
    <property type="match status" value="1"/>
</dbReference>
<sequence length="486" mass="54225">MSEEKSFHMTSDEFRRYGHAAVDWIADYHSRIESFPVLSQVKPGEIRAALPKNPPAQGEPFEWLLKDVERLILPGVTHWQSPNFFAYFPCNASGPGILGDLVSSGLGVQGMLWSTSPACTELETHVMDWLVGMLGLPEKFLSSKSGGGVIQDTASSAALCALLAARERATNYSSNKKGCNGRLVAYASTQTHSSLEKAAMIAGIGTENLRLIDVDDNFAMRPDALARQIEADQRAGLTPCFVCATVGTTSSNAMDPIAAIGEVCQRHNLWLHVDAAMSGTAMLCPEFRHLQNGVELADSYNFNPHKWMFTNFDCNCFWVADRKALIQTLSILPEYLRNQATESGAVIDYRDWHIQLGRRFRSLKLWFVIRHYGVEGLRHHVREHVRLAQEFAEWVREDDRFELAALAPLNLVCFRHKGGDAANQDAVNQSIMDRLNRSGDLFLTHTKLKGKLTLRLCVGQTNTQARHVERAWKRIREEAEKAAAAA</sequence>
<dbReference type="Gene3D" id="3.40.640.10">
    <property type="entry name" value="Type I PLP-dependent aspartate aminotransferase-like (Major domain)"/>
    <property type="match status" value="1"/>
</dbReference>
<organism evidence="8 9">
    <name type="scientific">Candidatus Sulfotelmatobacter kueseliae</name>
    <dbReference type="NCBI Taxonomy" id="2042962"/>
    <lineage>
        <taxon>Bacteria</taxon>
        <taxon>Pseudomonadati</taxon>
        <taxon>Acidobacteriota</taxon>
        <taxon>Terriglobia</taxon>
        <taxon>Terriglobales</taxon>
        <taxon>Candidatus Korobacteraceae</taxon>
        <taxon>Candidatus Sulfotelmatobacter</taxon>
    </lineage>
</organism>
<dbReference type="AlphaFoldDB" id="A0A2U3LBT8"/>
<dbReference type="Gene3D" id="1.20.1340.10">
    <property type="entry name" value="dopa decarboxylase, N-terminal domain"/>
    <property type="match status" value="1"/>
</dbReference>
<dbReference type="Gene3D" id="3.90.1150.10">
    <property type="entry name" value="Aspartate Aminotransferase, domain 1"/>
    <property type="match status" value="1"/>
</dbReference>
<comment type="similarity">
    <text evidence="2 7">Belongs to the group II decarboxylase family.</text>
</comment>
<dbReference type="GO" id="GO:0006520">
    <property type="term" value="P:amino acid metabolic process"/>
    <property type="evidence" value="ECO:0007669"/>
    <property type="project" value="InterPro"/>
</dbReference>
<dbReference type="InterPro" id="IPR015421">
    <property type="entry name" value="PyrdxlP-dep_Trfase_major"/>
</dbReference>
<evidence type="ECO:0000256" key="3">
    <source>
        <dbReference type="ARBA" id="ARBA00022793"/>
    </source>
</evidence>
<keyword evidence="4 6" id="KW-0663">Pyridoxal phosphate</keyword>
<dbReference type="EMBL" id="OMOD01000189">
    <property type="protein sequence ID" value="SPF49383.1"/>
    <property type="molecule type" value="Genomic_DNA"/>
</dbReference>
<dbReference type="InterPro" id="IPR002129">
    <property type="entry name" value="PyrdxlP-dep_de-COase"/>
</dbReference>
<dbReference type="GO" id="GO:0030170">
    <property type="term" value="F:pyridoxal phosphate binding"/>
    <property type="evidence" value="ECO:0007669"/>
    <property type="project" value="InterPro"/>
</dbReference>
<dbReference type="InterPro" id="IPR015424">
    <property type="entry name" value="PyrdxlP-dep_Trfase"/>
</dbReference>
<dbReference type="PRINTS" id="PR00800">
    <property type="entry name" value="YHDCRBOXLASE"/>
</dbReference>
<protein>
    <submittedName>
        <fullName evidence="8">Putative aromatic amino acid decarboxylase</fullName>
    </submittedName>
</protein>
<dbReference type="GO" id="GO:0019752">
    <property type="term" value="P:carboxylic acid metabolic process"/>
    <property type="evidence" value="ECO:0007669"/>
    <property type="project" value="InterPro"/>
</dbReference>
<accession>A0A2U3LBT8</accession>
<proteinExistence type="inferred from homology"/>
<keyword evidence="3" id="KW-0210">Decarboxylase</keyword>
<dbReference type="PANTHER" id="PTHR11999">
    <property type="entry name" value="GROUP II PYRIDOXAL-5-PHOSPHATE DECARBOXYLASE"/>
    <property type="match status" value="1"/>
</dbReference>
<dbReference type="InterPro" id="IPR010977">
    <property type="entry name" value="Aromatic_deC"/>
</dbReference>
<dbReference type="OrthoDB" id="9803665at2"/>
<evidence type="ECO:0000256" key="7">
    <source>
        <dbReference type="RuleBase" id="RU000382"/>
    </source>
</evidence>
<dbReference type="PANTHER" id="PTHR11999:SF70">
    <property type="entry name" value="MIP05841P"/>
    <property type="match status" value="1"/>
</dbReference>